<evidence type="ECO:0000256" key="12">
    <source>
        <dbReference type="SAM" id="MobiDB-lite"/>
    </source>
</evidence>
<feature type="region of interest" description="Disordered" evidence="12">
    <location>
        <begin position="957"/>
        <end position="976"/>
    </location>
</feature>
<keyword evidence="11" id="KW-0862">Zinc</keyword>
<dbReference type="Proteomes" id="UP000694397">
    <property type="component" value="Chromosome 9"/>
</dbReference>
<name>A0A8C9SVI4_SCLFO</name>
<dbReference type="FunFam" id="3.10.20.370:FF:000003">
    <property type="entry name" value="Transposon Tf2-6 polyprotein"/>
    <property type="match status" value="1"/>
</dbReference>
<dbReference type="Gene3D" id="3.10.10.10">
    <property type="entry name" value="HIV Type 1 Reverse Transcriptase, subunit A, domain 1"/>
    <property type="match status" value="1"/>
</dbReference>
<dbReference type="PANTHER" id="PTHR37984">
    <property type="entry name" value="PROTEIN CBG26694"/>
    <property type="match status" value="1"/>
</dbReference>
<feature type="compositionally biased region" description="Pro residues" evidence="12">
    <location>
        <begin position="85"/>
        <end position="94"/>
    </location>
</feature>
<dbReference type="InterPro" id="IPR050951">
    <property type="entry name" value="Retrovirus_Pol_polyprotein"/>
</dbReference>
<comment type="similarity">
    <text evidence="1">Belongs to the beta type-B retroviral polymerase family. HERV class-II K(HML-2) pol subfamily.</text>
</comment>
<reference evidence="15" key="2">
    <citation type="submission" date="2025-08" db="UniProtKB">
        <authorList>
            <consortium name="Ensembl"/>
        </authorList>
    </citation>
    <scope>IDENTIFICATION</scope>
</reference>
<feature type="region of interest" description="Disordered" evidence="12">
    <location>
        <begin position="249"/>
        <end position="282"/>
    </location>
</feature>
<evidence type="ECO:0000256" key="1">
    <source>
        <dbReference type="ARBA" id="ARBA00010879"/>
    </source>
</evidence>
<evidence type="ECO:0000256" key="4">
    <source>
        <dbReference type="ARBA" id="ARBA00022679"/>
    </source>
</evidence>
<evidence type="ECO:0000256" key="5">
    <source>
        <dbReference type="ARBA" id="ARBA00022695"/>
    </source>
</evidence>
<dbReference type="Ensembl" id="ENSSFOT00015069707.1">
    <property type="protein sequence ID" value="ENSSFOP00015039178.1"/>
    <property type="gene ID" value="ENSSFOG00015028857.1"/>
</dbReference>
<evidence type="ECO:0000313" key="15">
    <source>
        <dbReference type="Ensembl" id="ENSSFOP00015039178.1"/>
    </source>
</evidence>
<dbReference type="FunFam" id="3.30.70.270:FF:000020">
    <property type="entry name" value="Transposon Tf2-6 polyprotein-like Protein"/>
    <property type="match status" value="1"/>
</dbReference>
<feature type="compositionally biased region" description="Polar residues" evidence="12">
    <location>
        <begin position="1000"/>
        <end position="1018"/>
    </location>
</feature>
<dbReference type="InterPro" id="IPR001878">
    <property type="entry name" value="Znf_CCHC"/>
</dbReference>
<accession>A0A8C9SVI4</accession>
<evidence type="ECO:0000256" key="6">
    <source>
        <dbReference type="ARBA" id="ARBA00022722"/>
    </source>
</evidence>
<keyword evidence="5" id="KW-0548">Nucleotidyltransferase</keyword>
<dbReference type="AlphaFoldDB" id="A0A8C9SVI4"/>
<dbReference type="Pfam" id="PF03732">
    <property type="entry name" value="Retrotrans_gag"/>
    <property type="match status" value="1"/>
</dbReference>
<evidence type="ECO:0000256" key="8">
    <source>
        <dbReference type="ARBA" id="ARBA00022759"/>
    </source>
</evidence>
<feature type="compositionally biased region" description="Low complexity" evidence="12">
    <location>
        <begin position="57"/>
        <end position="66"/>
    </location>
</feature>
<dbReference type="GO" id="GO:0003677">
    <property type="term" value="F:DNA binding"/>
    <property type="evidence" value="ECO:0007669"/>
    <property type="project" value="UniProtKB-KW"/>
</dbReference>
<dbReference type="SUPFAM" id="SSF56672">
    <property type="entry name" value="DNA/RNA polymerases"/>
    <property type="match status" value="1"/>
</dbReference>
<dbReference type="SUPFAM" id="SSF50630">
    <property type="entry name" value="Acid proteases"/>
    <property type="match status" value="1"/>
</dbReference>
<keyword evidence="7" id="KW-0064">Aspartyl protease</keyword>
<dbReference type="InterPro" id="IPR000477">
    <property type="entry name" value="RT_dom"/>
</dbReference>
<dbReference type="GO" id="GO:0008270">
    <property type="term" value="F:zinc ion binding"/>
    <property type="evidence" value="ECO:0007669"/>
    <property type="project" value="UniProtKB-KW"/>
</dbReference>
<keyword evidence="4" id="KW-0808">Transferase</keyword>
<dbReference type="InterPro" id="IPR043128">
    <property type="entry name" value="Rev_trsase/Diguanyl_cyclase"/>
</dbReference>
<dbReference type="GO" id="GO:0004190">
    <property type="term" value="F:aspartic-type endopeptidase activity"/>
    <property type="evidence" value="ECO:0007669"/>
    <property type="project" value="UniProtKB-KW"/>
</dbReference>
<reference evidence="15" key="3">
    <citation type="submission" date="2025-09" db="UniProtKB">
        <authorList>
            <consortium name="Ensembl"/>
        </authorList>
    </citation>
    <scope>IDENTIFICATION</scope>
</reference>
<dbReference type="CDD" id="cd01647">
    <property type="entry name" value="RT_LTR"/>
    <property type="match status" value="1"/>
</dbReference>
<sequence length="1050" mass="117574">MAEGSASGTDLAEIHRVKKALASQGHRLGSMEQTLNNLAEAFQSLVGTMQEQGMLVAASTAPAASSRPENPSVRPPSPLSQYPPSQDPRLPPPARFEGDSTRCAGFLMQCELVFASLPQVYGTSLSRITYITSLLAGRALDWATATWGVNSQSTYEEFKTRFQAVFGLPLSDDSLNESLFEIRQGERTVADYAIEFCTLAARSDWGGSALLASFRRGLDPRIRKEMAFRGDKWSLDQFIETAMAVDNAVRTHEPRRRATPERTSHKYGPAEPMQLGRGRLSPTERRRRFQEALCLYCGEPGHRRLQCPVRPKAQVSGFLHCDRLTVPITVSWGGGNLSIHALVDSGAAGSFLDFNFAQHHKIPVEKCPQRLKINALDGQPLGKGYVDFRTAPVQLGIGACHQETIQFYLIATPEVPVILGFPWLVSHNPVFNWSTGDLTSWGAQCEGKCLRLPCRATSIEGNESAQPAPVPPEYRELATVFSHSRAAELPPHRPWDCAIDLFPGTTPPRSRVYPLARPEQQALQQYITEALASGIIRPSTSPASAGFFFIEKKDGGLRPCIDYRGLNSITVRYPHPMPLITAALEQVRDARWFTKLDLRSVYNLIRIREGDEWKTAFSTTMGHYEYRVMPFGLANAPSVFQAFVNHVLGDLALCWVLVYLDDILIFSKEFNPHVQLVRRVLQRLLHNRLYVKLEKCEFHQQQISFLGFILTPEGVAMDPGKVRALLDWPCPTTTKALQRFLGFANFYRRFIRNFSSIAAPLTALTANRSPRLPWNPGTQQAFEELKRRFTSAPILHQPDPELPFLVEVDASETGVGAVLSQRQGKPEKLYPCAFFSRKLSPTERNYDIGNRELLAMKLALDEWRHWLEGAKHPFLVLTDHKNLEYLQSAKRLNSRQARWALFFARFHFTVTYRPGTKNAKADALSRLHEEKPTTDEPGYILPRTCVLGPVLWDVNRGLPPDPSTAPPGGPEGKQYVPPERRRTLLQWAHDHPASAAPKNSCRNDTGSHPSRRTCTTMSGLARYAPKQRCQPRNLQDSYNPCPSQDAPGPT</sequence>
<keyword evidence="9" id="KW-0238">DNA-binding</keyword>
<dbReference type="CDD" id="cd00303">
    <property type="entry name" value="retropepsin_like"/>
    <property type="match status" value="1"/>
</dbReference>
<dbReference type="SUPFAM" id="SSF57756">
    <property type="entry name" value="Retrovirus zinc finger-like domains"/>
    <property type="match status" value="1"/>
</dbReference>
<keyword evidence="8" id="KW-0378">Hydrolase</keyword>
<dbReference type="InterPro" id="IPR036875">
    <property type="entry name" value="Znf_CCHC_sf"/>
</dbReference>
<keyword evidence="16" id="KW-1185">Reference proteome</keyword>
<dbReference type="PROSITE" id="PS50158">
    <property type="entry name" value="ZF_CCHC"/>
    <property type="match status" value="1"/>
</dbReference>
<keyword evidence="11" id="KW-0479">Metal-binding</keyword>
<evidence type="ECO:0000256" key="3">
    <source>
        <dbReference type="ARBA" id="ARBA00022670"/>
    </source>
</evidence>
<proteinExistence type="inferred from homology"/>
<keyword evidence="8" id="KW-0255">Endonuclease</keyword>
<dbReference type="PROSITE" id="PS50878">
    <property type="entry name" value="RT_POL"/>
    <property type="match status" value="1"/>
</dbReference>
<reference evidence="15 16" key="1">
    <citation type="submission" date="2019-04" db="EMBL/GenBank/DDBJ databases">
        <authorList>
            <consortium name="Wellcome Sanger Institute Data Sharing"/>
        </authorList>
    </citation>
    <scope>NUCLEOTIDE SEQUENCE [LARGE SCALE GENOMIC DNA]</scope>
</reference>
<dbReference type="GeneTree" id="ENSGT01100000263500"/>
<dbReference type="Gene3D" id="3.30.70.270">
    <property type="match status" value="2"/>
</dbReference>
<evidence type="ECO:0000256" key="7">
    <source>
        <dbReference type="ARBA" id="ARBA00022750"/>
    </source>
</evidence>
<dbReference type="Pfam" id="PF17919">
    <property type="entry name" value="RT_RNaseH_2"/>
    <property type="match status" value="1"/>
</dbReference>
<feature type="compositionally biased region" description="Basic and acidic residues" evidence="12">
    <location>
        <begin position="249"/>
        <end position="264"/>
    </location>
</feature>
<feature type="region of interest" description="Disordered" evidence="12">
    <location>
        <begin position="57"/>
        <end position="96"/>
    </location>
</feature>
<dbReference type="InterPro" id="IPR021109">
    <property type="entry name" value="Peptidase_aspartic_dom_sf"/>
</dbReference>
<evidence type="ECO:0000313" key="16">
    <source>
        <dbReference type="Proteomes" id="UP000694397"/>
    </source>
</evidence>
<dbReference type="InterPro" id="IPR041577">
    <property type="entry name" value="RT_RNaseH_2"/>
</dbReference>
<feature type="region of interest" description="Disordered" evidence="12">
    <location>
        <begin position="992"/>
        <end position="1050"/>
    </location>
</feature>
<dbReference type="GO" id="GO:0004523">
    <property type="term" value="F:RNA-DNA hybrid ribonuclease activity"/>
    <property type="evidence" value="ECO:0007669"/>
    <property type="project" value="UniProtKB-EC"/>
</dbReference>
<dbReference type="InterPro" id="IPR005162">
    <property type="entry name" value="Retrotrans_gag_dom"/>
</dbReference>
<evidence type="ECO:0000259" key="13">
    <source>
        <dbReference type="PROSITE" id="PS50158"/>
    </source>
</evidence>
<evidence type="ECO:0000256" key="11">
    <source>
        <dbReference type="PROSITE-ProRule" id="PRU00047"/>
    </source>
</evidence>
<evidence type="ECO:0000256" key="10">
    <source>
        <dbReference type="ARBA" id="ARBA00023268"/>
    </source>
</evidence>
<feature type="compositionally biased region" description="Pro residues" evidence="12">
    <location>
        <begin position="959"/>
        <end position="969"/>
    </location>
</feature>
<dbReference type="GO" id="GO:0016779">
    <property type="term" value="F:nucleotidyltransferase activity"/>
    <property type="evidence" value="ECO:0007669"/>
    <property type="project" value="UniProtKB-KW"/>
</dbReference>
<keyword evidence="11" id="KW-0863">Zinc-finger</keyword>
<evidence type="ECO:0000259" key="14">
    <source>
        <dbReference type="PROSITE" id="PS50878"/>
    </source>
</evidence>
<feature type="domain" description="CCHC-type" evidence="13">
    <location>
        <begin position="294"/>
        <end position="308"/>
    </location>
</feature>
<organism evidence="15 16">
    <name type="scientific">Scleropages formosus</name>
    <name type="common">Asian bonytongue</name>
    <name type="synonym">Osteoglossum formosum</name>
    <dbReference type="NCBI Taxonomy" id="113540"/>
    <lineage>
        <taxon>Eukaryota</taxon>
        <taxon>Metazoa</taxon>
        <taxon>Chordata</taxon>
        <taxon>Craniata</taxon>
        <taxon>Vertebrata</taxon>
        <taxon>Euteleostomi</taxon>
        <taxon>Actinopterygii</taxon>
        <taxon>Neopterygii</taxon>
        <taxon>Teleostei</taxon>
        <taxon>Osteoglossocephala</taxon>
        <taxon>Osteoglossomorpha</taxon>
        <taxon>Osteoglossiformes</taxon>
        <taxon>Osteoglossidae</taxon>
        <taxon>Scleropages</taxon>
    </lineage>
</organism>
<keyword evidence="6" id="KW-0540">Nuclease</keyword>
<evidence type="ECO:0000256" key="2">
    <source>
        <dbReference type="ARBA" id="ARBA00012180"/>
    </source>
</evidence>
<dbReference type="GO" id="GO:0006508">
    <property type="term" value="P:proteolysis"/>
    <property type="evidence" value="ECO:0007669"/>
    <property type="project" value="UniProtKB-KW"/>
</dbReference>
<protein>
    <recommendedName>
        <fullName evidence="2">ribonuclease H</fullName>
        <ecNumber evidence="2">3.1.26.4</ecNumber>
    </recommendedName>
</protein>
<dbReference type="InterPro" id="IPR043502">
    <property type="entry name" value="DNA/RNA_pol_sf"/>
</dbReference>
<evidence type="ECO:0000256" key="9">
    <source>
        <dbReference type="ARBA" id="ARBA00023125"/>
    </source>
</evidence>
<dbReference type="Gene3D" id="2.40.70.10">
    <property type="entry name" value="Acid Proteases"/>
    <property type="match status" value="1"/>
</dbReference>
<dbReference type="OrthoDB" id="8052860at2759"/>
<dbReference type="EC" id="3.1.26.4" evidence="2"/>
<dbReference type="PANTHER" id="PTHR37984:SF5">
    <property type="entry name" value="PROTEIN NYNRIN-LIKE"/>
    <property type="match status" value="1"/>
</dbReference>
<dbReference type="Pfam" id="PF00078">
    <property type="entry name" value="RVT_1"/>
    <property type="match status" value="1"/>
</dbReference>
<keyword evidence="10" id="KW-0511">Multifunctional enzyme</keyword>
<dbReference type="CDD" id="cd09274">
    <property type="entry name" value="RNase_HI_RT_Ty3"/>
    <property type="match status" value="1"/>
</dbReference>
<feature type="compositionally biased region" description="Polar residues" evidence="12">
    <location>
        <begin position="1030"/>
        <end position="1042"/>
    </location>
</feature>
<keyword evidence="3" id="KW-0645">Protease</keyword>
<feature type="domain" description="Reverse transcriptase" evidence="14">
    <location>
        <begin position="531"/>
        <end position="710"/>
    </location>
</feature>